<evidence type="ECO:0000313" key="11">
    <source>
        <dbReference type="Proteomes" id="UP000460135"/>
    </source>
</evidence>
<dbReference type="Gene3D" id="2.40.170.20">
    <property type="entry name" value="TonB-dependent receptor, beta-barrel domain"/>
    <property type="match status" value="1"/>
</dbReference>
<dbReference type="Proteomes" id="UP000460135">
    <property type="component" value="Unassembled WGS sequence"/>
</dbReference>
<feature type="signal peptide" evidence="8">
    <location>
        <begin position="1"/>
        <end position="23"/>
    </location>
</feature>
<evidence type="ECO:0000256" key="7">
    <source>
        <dbReference type="PROSITE-ProRule" id="PRU01360"/>
    </source>
</evidence>
<dbReference type="KEGG" id="boa:Bovatus_03118"/>
<keyword evidence="8" id="KW-0732">Signal</keyword>
<evidence type="ECO:0000256" key="3">
    <source>
        <dbReference type="ARBA" id="ARBA00022452"/>
    </source>
</evidence>
<dbReference type="AlphaFoldDB" id="A0A6N3V5Y4"/>
<comment type="subcellular location">
    <subcellularLocation>
        <location evidence="1 7">Cell outer membrane</location>
        <topology evidence="1 7">Multi-pass membrane protein</topology>
    </subcellularLocation>
</comment>
<name>A0A6N3V5Y4_BACOV</name>
<keyword evidence="3 7" id="KW-1134">Transmembrane beta strand</keyword>
<evidence type="ECO:0000256" key="8">
    <source>
        <dbReference type="SAM" id="SignalP"/>
    </source>
</evidence>
<dbReference type="Gene3D" id="2.170.130.10">
    <property type="entry name" value="TonB-dependent receptor, plug domain"/>
    <property type="match status" value="1"/>
</dbReference>
<dbReference type="InterPro" id="IPR012910">
    <property type="entry name" value="Plug_dom"/>
</dbReference>
<feature type="chain" id="PRO_5026657748" evidence="8">
    <location>
        <begin position="24"/>
        <end position="1096"/>
    </location>
</feature>
<feature type="domain" description="TonB-dependent receptor plug" evidence="9">
    <location>
        <begin position="135"/>
        <end position="257"/>
    </location>
</feature>
<dbReference type="NCBIfam" id="TIGR04056">
    <property type="entry name" value="OMP_RagA_SusC"/>
    <property type="match status" value="1"/>
</dbReference>
<dbReference type="InterPro" id="IPR008969">
    <property type="entry name" value="CarboxyPept-like_regulatory"/>
</dbReference>
<evidence type="ECO:0000256" key="1">
    <source>
        <dbReference type="ARBA" id="ARBA00004571"/>
    </source>
</evidence>
<dbReference type="InterPro" id="IPR023996">
    <property type="entry name" value="TonB-dep_OMP_SusC/RagA"/>
</dbReference>
<dbReference type="EMBL" id="VWLX01000022">
    <property type="protein sequence ID" value="KAA3800187.1"/>
    <property type="molecule type" value="Genomic_DNA"/>
</dbReference>
<evidence type="ECO:0000256" key="2">
    <source>
        <dbReference type="ARBA" id="ARBA00022448"/>
    </source>
</evidence>
<evidence type="ECO:0000256" key="6">
    <source>
        <dbReference type="ARBA" id="ARBA00023237"/>
    </source>
</evidence>
<reference evidence="10 11" key="1">
    <citation type="journal article" date="2019" name="Nat. Med.">
        <title>A library of human gut bacterial isolates paired with longitudinal multiomics data enables mechanistic microbiome research.</title>
        <authorList>
            <person name="Poyet M."/>
            <person name="Groussin M."/>
            <person name="Gibbons S.M."/>
            <person name="Avila-Pacheco J."/>
            <person name="Jiang X."/>
            <person name="Kearney S.M."/>
            <person name="Perrotta A.R."/>
            <person name="Berdy B."/>
            <person name="Zhao S."/>
            <person name="Lieberman T.D."/>
            <person name="Swanson P.K."/>
            <person name="Smith M."/>
            <person name="Roesemann S."/>
            <person name="Alexander J.E."/>
            <person name="Rich S.A."/>
            <person name="Livny J."/>
            <person name="Vlamakis H."/>
            <person name="Clish C."/>
            <person name="Bullock K."/>
            <person name="Deik A."/>
            <person name="Scott J."/>
            <person name="Pierce K.A."/>
            <person name="Xavier R.J."/>
            <person name="Alm E.J."/>
        </authorList>
    </citation>
    <scope>NUCLEOTIDE SEQUENCE [LARGE SCALE GENOMIC DNA]</scope>
    <source>
        <strain evidence="10 11">BIOML-A183</strain>
    </source>
</reference>
<protein>
    <submittedName>
        <fullName evidence="10">SusC/RagA family TonB-linked outer membrane protein</fullName>
    </submittedName>
</protein>
<dbReference type="PROSITE" id="PS52016">
    <property type="entry name" value="TONB_DEPENDENT_REC_3"/>
    <property type="match status" value="1"/>
</dbReference>
<dbReference type="SUPFAM" id="SSF49464">
    <property type="entry name" value="Carboxypeptidase regulatory domain-like"/>
    <property type="match status" value="1"/>
</dbReference>
<dbReference type="Pfam" id="PF07715">
    <property type="entry name" value="Plug"/>
    <property type="match status" value="1"/>
</dbReference>
<evidence type="ECO:0000259" key="9">
    <source>
        <dbReference type="Pfam" id="PF07715"/>
    </source>
</evidence>
<dbReference type="GeneID" id="29452565"/>
<proteinExistence type="inferred from homology"/>
<comment type="caution">
    <text evidence="10">The sequence shown here is derived from an EMBL/GenBank/DDBJ whole genome shotgun (WGS) entry which is preliminary data.</text>
</comment>
<accession>A0A6N3V5Y4</accession>
<dbReference type="InterPro" id="IPR036942">
    <property type="entry name" value="Beta-barrel_TonB_sf"/>
</dbReference>
<dbReference type="NCBIfam" id="TIGR04057">
    <property type="entry name" value="SusC_RagA_signa"/>
    <property type="match status" value="1"/>
</dbReference>
<evidence type="ECO:0000256" key="4">
    <source>
        <dbReference type="ARBA" id="ARBA00022692"/>
    </source>
</evidence>
<keyword evidence="2 7" id="KW-0813">Transport</keyword>
<comment type="similarity">
    <text evidence="7">Belongs to the TonB-dependent receptor family.</text>
</comment>
<evidence type="ECO:0000256" key="5">
    <source>
        <dbReference type="ARBA" id="ARBA00023136"/>
    </source>
</evidence>
<gene>
    <name evidence="10" type="ORF">F3F51_22940</name>
</gene>
<keyword evidence="5 7" id="KW-0472">Membrane</keyword>
<dbReference type="InterPro" id="IPR039426">
    <property type="entry name" value="TonB-dep_rcpt-like"/>
</dbReference>
<dbReference type="SUPFAM" id="SSF56935">
    <property type="entry name" value="Porins"/>
    <property type="match status" value="1"/>
</dbReference>
<evidence type="ECO:0000313" key="10">
    <source>
        <dbReference type="EMBL" id="KAA3800187.1"/>
    </source>
</evidence>
<keyword evidence="6 7" id="KW-0998">Cell outer membrane</keyword>
<keyword evidence="4 7" id="KW-0812">Transmembrane</keyword>
<sequence>MKQFKLICVSIALLLCGVGEAVAQTHKVVSGTITELIGKAAEPLVGVNVNIVNAQNRSLGGAITNLNGQYNVKIPEGESNLTIVFSYIGMKTQRVKYAGQTNLNIRMESESKTVDEVVVSAKRIERNDLGITSKEMISATQKVNMDDLVAAAPIVSVEEALQGQLGGVDIVLGGDPGTRSSIRIRGTGTLNASADPLIVIDGVPYPTDISDDFDFSTANEEDLGALLNISPNDIATVEVLKDASATAIWGTQGANGVLVITTKKGTVGKTRFSFSSKWTLKTEPKNVPMLNGDEYTALMQEGIWNSAKYTGLDNASNHYLDLLFNTPVIGYTPGFEHFNEYNQDVNWLDYVRQTALTSDNNFSMSGGGEKATYRLSLGYMSDDGTTIGTSLKRLNTSLNVTYQFSNKLKFGANFSYSQSDQDANWAKNVRSEALSKMPNKSPYTIDRRTGLMTGDYFVYHDPDFEGSFKGTVNKDSQNFNPVAMVNEAVNNTMQREAKITFNADYTILPGFTYKGWAAINMRTIKAHRFLPQVVTGVAQNSEYANQSVDSYSDKLVLQTENKFMYIKNWNDKHNLIANALVRTSQQVTTNYLSATYGNASSGLSDPTVGTSVLGGENGMNSSEAETRTVSFIGLMNYTLLNRYVFHASLNAEGNSAMGRNKRMGYFPAAGIAWNLQNESFMESLRDRWLDEAKIRVSVGQSGRAPSGTSIYLGAYVKGDNYMNMSGTKPERMQLDDLHWETSTEYNYGADVMLFGGRLKFTFDYYQKYIKDLLQKDYKLPSSTGFGSMRYYNSGKMENKGWEFRADAIFWKNKDWQISGYVNLSRNENRITELPGNMAQETYEANNGKYAARVEVGQPVGAFYGYRYLGVYKDKDATYARDASGNIMNDVHGKPIVMKNLTKACQPGDAIYEDINHDGVINQYDIVYLGNYNPVLTGGAGLTVKYKQVSLSAFFHGRFGQSIVNTARMNNESMYSDDNQSTAVLRRWRNEGDVTDIPRALYKEGYNYLGSDRFVEDASFIRLKTLTLNYLFPKKICNRLGINTLSCFVTGYNLFTWTNYTGQDPEVEIPTKPTDLAEDKATTPVSMRFAFGINLNF</sequence>
<dbReference type="GO" id="GO:0009279">
    <property type="term" value="C:cell outer membrane"/>
    <property type="evidence" value="ECO:0007669"/>
    <property type="project" value="UniProtKB-SubCell"/>
</dbReference>
<dbReference type="InterPro" id="IPR023997">
    <property type="entry name" value="TonB-dep_OMP_SusC/RagA_CS"/>
</dbReference>
<dbReference type="RefSeq" id="WP_004298524.1">
    <property type="nucleotide sequence ID" value="NZ_CAKJZA010000004.1"/>
</dbReference>
<dbReference type="Pfam" id="PF13715">
    <property type="entry name" value="CarbopepD_reg_2"/>
    <property type="match status" value="1"/>
</dbReference>
<organism evidence="10 11">
    <name type="scientific">Bacteroides ovatus</name>
    <dbReference type="NCBI Taxonomy" id="28116"/>
    <lineage>
        <taxon>Bacteria</taxon>
        <taxon>Pseudomonadati</taxon>
        <taxon>Bacteroidota</taxon>
        <taxon>Bacteroidia</taxon>
        <taxon>Bacteroidales</taxon>
        <taxon>Bacteroidaceae</taxon>
        <taxon>Bacteroides</taxon>
    </lineage>
</organism>
<dbReference type="InterPro" id="IPR037066">
    <property type="entry name" value="Plug_dom_sf"/>
</dbReference>